<reference evidence="2" key="1">
    <citation type="submission" date="2020-03" db="EMBL/GenBank/DDBJ databases">
        <authorList>
            <person name="Weist P."/>
        </authorList>
    </citation>
    <scope>NUCLEOTIDE SEQUENCE</scope>
</reference>
<dbReference type="Proteomes" id="UP001153269">
    <property type="component" value="Unassembled WGS sequence"/>
</dbReference>
<feature type="region of interest" description="Disordered" evidence="1">
    <location>
        <begin position="78"/>
        <end position="168"/>
    </location>
</feature>
<organism evidence="2 3">
    <name type="scientific">Pleuronectes platessa</name>
    <name type="common">European plaice</name>
    <dbReference type="NCBI Taxonomy" id="8262"/>
    <lineage>
        <taxon>Eukaryota</taxon>
        <taxon>Metazoa</taxon>
        <taxon>Chordata</taxon>
        <taxon>Craniata</taxon>
        <taxon>Vertebrata</taxon>
        <taxon>Euteleostomi</taxon>
        <taxon>Actinopterygii</taxon>
        <taxon>Neopterygii</taxon>
        <taxon>Teleostei</taxon>
        <taxon>Neoteleostei</taxon>
        <taxon>Acanthomorphata</taxon>
        <taxon>Carangaria</taxon>
        <taxon>Pleuronectiformes</taxon>
        <taxon>Pleuronectoidei</taxon>
        <taxon>Pleuronectidae</taxon>
        <taxon>Pleuronectes</taxon>
    </lineage>
</organism>
<sequence>MLAARALRVGETPNDKRWALHYTVSSLLQEQARVRKRGRPGGPDVATLRVGETLNDKRHPRVFFFFFSFASPSKNRLEYANEGGRGGPTSRLSGSERPSTTRDTQEQARVRNAGGRAGPTSRLSGSPARNLERGTALDASGSASPSARSFGLPRPTPKRLPNGGIPGVLRPTSAQLGANNRLEYTTRGAGPAWLHESQRQGDPLSERRPSESSAARAFGSPRPRPKRLPNAGIPGVIRHTGCVYSSQPDRPGFASLRVAEIPTCETAVTNDESRSSEQEEDQDEEDEEEEDEEDSDDCGDDDYDLVRNAAAADSSWCTSSEEEEEEEEAEEEEEEEDDNDDDGGGEGLVERETFLSKN</sequence>
<dbReference type="EMBL" id="CADEAL010001016">
    <property type="protein sequence ID" value="CAB1428059.1"/>
    <property type="molecule type" value="Genomic_DNA"/>
</dbReference>
<accession>A0A9N7YL12</accession>
<comment type="caution">
    <text evidence="2">The sequence shown here is derived from an EMBL/GenBank/DDBJ whole genome shotgun (WGS) entry which is preliminary data.</text>
</comment>
<evidence type="ECO:0000313" key="3">
    <source>
        <dbReference type="Proteomes" id="UP001153269"/>
    </source>
</evidence>
<evidence type="ECO:0000313" key="2">
    <source>
        <dbReference type="EMBL" id="CAB1428059.1"/>
    </source>
</evidence>
<feature type="compositionally biased region" description="Basic and acidic residues" evidence="1">
    <location>
        <begin position="348"/>
        <end position="358"/>
    </location>
</feature>
<feature type="region of interest" description="Disordered" evidence="1">
    <location>
        <begin position="187"/>
        <end position="233"/>
    </location>
</feature>
<evidence type="ECO:0000256" key="1">
    <source>
        <dbReference type="SAM" id="MobiDB-lite"/>
    </source>
</evidence>
<feature type="compositionally biased region" description="Acidic residues" evidence="1">
    <location>
        <begin position="320"/>
        <end position="344"/>
    </location>
</feature>
<feature type="compositionally biased region" description="Basic and acidic residues" evidence="1">
    <location>
        <begin position="99"/>
        <end position="109"/>
    </location>
</feature>
<name>A0A9N7YL12_PLEPL</name>
<feature type="compositionally biased region" description="Basic and acidic residues" evidence="1">
    <location>
        <begin position="196"/>
        <end position="210"/>
    </location>
</feature>
<feature type="compositionally biased region" description="Acidic residues" evidence="1">
    <location>
        <begin position="278"/>
        <end position="303"/>
    </location>
</feature>
<feature type="region of interest" description="Disordered" evidence="1">
    <location>
        <begin position="264"/>
        <end position="358"/>
    </location>
</feature>
<proteinExistence type="predicted"/>
<keyword evidence="3" id="KW-1185">Reference proteome</keyword>
<protein>
    <submittedName>
        <fullName evidence="2">Uncharacterized protein</fullName>
    </submittedName>
</protein>
<gene>
    <name evidence="2" type="ORF">PLEPLA_LOCUS16013</name>
</gene>
<dbReference type="AlphaFoldDB" id="A0A9N7YL12"/>